<dbReference type="GO" id="GO:0005657">
    <property type="term" value="C:replication fork"/>
    <property type="evidence" value="ECO:0007669"/>
    <property type="project" value="TreeGrafter"/>
</dbReference>
<dbReference type="GO" id="GO:0046872">
    <property type="term" value="F:metal ion binding"/>
    <property type="evidence" value="ECO:0007669"/>
    <property type="project" value="UniProtKB-KW"/>
</dbReference>
<accession>A0A250WSV6</accession>
<dbReference type="Gene3D" id="3.30.70.270">
    <property type="match status" value="3"/>
</dbReference>
<feature type="compositionally biased region" description="Polar residues" evidence="10">
    <location>
        <begin position="603"/>
        <end position="619"/>
    </location>
</feature>
<dbReference type="InterPro" id="IPR043502">
    <property type="entry name" value="DNA/RNA_pol_sf"/>
</dbReference>
<keyword evidence="6" id="KW-0460">Magnesium</keyword>
<dbReference type="PANTHER" id="PTHR45873:SF1">
    <property type="entry name" value="DNA POLYMERASE ETA"/>
    <property type="match status" value="1"/>
</dbReference>
<dbReference type="Gene3D" id="1.10.150.20">
    <property type="entry name" value="5' to 3' exonuclease, C-terminal subdomain"/>
    <property type="match status" value="1"/>
</dbReference>
<keyword evidence="13" id="KW-1185">Reference proteome</keyword>
<dbReference type="Gene3D" id="3.30.1490.100">
    <property type="entry name" value="DNA polymerase, Y-family, little finger domain"/>
    <property type="match status" value="1"/>
</dbReference>
<evidence type="ECO:0000256" key="8">
    <source>
        <dbReference type="ARBA" id="ARBA00023242"/>
    </source>
</evidence>
<organism evidence="12 13">
    <name type="scientific">Chlamydomonas eustigma</name>
    <dbReference type="NCBI Taxonomy" id="1157962"/>
    <lineage>
        <taxon>Eukaryota</taxon>
        <taxon>Viridiplantae</taxon>
        <taxon>Chlorophyta</taxon>
        <taxon>core chlorophytes</taxon>
        <taxon>Chlorophyceae</taxon>
        <taxon>CS clade</taxon>
        <taxon>Chlamydomonadales</taxon>
        <taxon>Chlamydomonadaceae</taxon>
        <taxon>Chlamydomonas</taxon>
    </lineage>
</organism>
<dbReference type="GO" id="GO:0003887">
    <property type="term" value="F:DNA-directed DNA polymerase activity"/>
    <property type="evidence" value="ECO:0007669"/>
    <property type="project" value="TreeGrafter"/>
</dbReference>
<proteinExistence type="predicted"/>
<dbReference type="Pfam" id="PF21704">
    <property type="entry name" value="POLH-Rev1_HhH"/>
    <property type="match status" value="1"/>
</dbReference>
<comment type="caution">
    <text evidence="12">The sequence shown here is derived from an EMBL/GenBank/DDBJ whole genome shotgun (WGS) entry which is preliminary data.</text>
</comment>
<evidence type="ECO:0000256" key="3">
    <source>
        <dbReference type="ARBA" id="ARBA00022695"/>
    </source>
</evidence>
<feature type="domain" description="UmuC" evidence="11">
    <location>
        <begin position="11"/>
        <end position="401"/>
    </location>
</feature>
<evidence type="ECO:0000256" key="2">
    <source>
        <dbReference type="ARBA" id="ARBA00022679"/>
    </source>
</evidence>
<protein>
    <recommendedName>
        <fullName evidence="9">DNA polymerase eta</fullName>
    </recommendedName>
</protein>
<sequence>MENESSRSRVLAHVDLDAFYAQVEMKTFPELKGKPLAVVQYNPFETYDTSAPAYGISAPDRARIMPNSNGSIIAVSYEARAFGVKRNMMAQQGKKLCPDLNIVQVPTAHGKADLTLYRTYGGKVADILSRLAVTERASIDEVYLDVTAEAVKRLAALPAGSSPPEPTSFKGLHVAGQCESAPEPEPALDAGQGRRPGGAVELHPNLVPCFEDDYCRDLTSLAGPSSDDECDGARLLSGLAERDGARLLSGLAECAFMGDIEQGNLSKHAVSTVGTTTADTRSTAQGDKKCSTSALDKGSAIDPLQAAALAAQAWWRRPASAWDEDDANARLLAAGAAVVTELRSDVLRLLGFTCSAGVSHHKILSKLGSGMHKPAQQTVVPATAVPFLLGPLAIARLRGLGGKLGEQVASTLGITTVGELAALSLPRMESVFPGGLGSKLWHLARGIDGEEVEERMLPKSMNCGKTFRGSNALTTLEELKHWLSSLSDELSGRLTEDETLHGRRAQTLTVAVSGTSGNLEDGVGGGMMVQPLVASRSGPLRKLSMEAISEESLALAKKIVVGKPAWRVNSMFITASGFQACVAGMTSIVKFLSKAGQTAQVQHSQRANIPTAEQPSGTLAQRREASLKEPYACDSHSALLTHSRAHELSSETVNQQQWLTRQPNGGPRSAAATSIAPQSKYHSLRYEDIDEAVLRELPLELQKEVLDTLNSTGSVAYNVSRTAHESMQDTSLTPVSATPLSSNVVAADTGPSRATNNAMKRKTIVTLENSGRQKAYADIRHFFKK</sequence>
<dbReference type="InterPro" id="IPR052230">
    <property type="entry name" value="DNA_polymerase_eta"/>
</dbReference>
<dbReference type="InterPro" id="IPR001126">
    <property type="entry name" value="UmuC"/>
</dbReference>
<evidence type="ECO:0000256" key="1">
    <source>
        <dbReference type="ARBA" id="ARBA00004123"/>
    </source>
</evidence>
<dbReference type="SUPFAM" id="SSF100879">
    <property type="entry name" value="Lesion bypass DNA polymerase (Y-family), little finger domain"/>
    <property type="match status" value="1"/>
</dbReference>
<evidence type="ECO:0000256" key="10">
    <source>
        <dbReference type="SAM" id="MobiDB-lite"/>
    </source>
</evidence>
<dbReference type="PIRSF" id="PIRSF036603">
    <property type="entry name" value="DPol_eta"/>
    <property type="match status" value="1"/>
</dbReference>
<dbReference type="Pfam" id="PF00817">
    <property type="entry name" value="IMS"/>
    <property type="match status" value="1"/>
</dbReference>
<dbReference type="FunFam" id="3.40.1170.60:FF:000003">
    <property type="entry name" value="DNA polymerase eta"/>
    <property type="match status" value="1"/>
</dbReference>
<dbReference type="Proteomes" id="UP000232323">
    <property type="component" value="Unassembled WGS sequence"/>
</dbReference>
<evidence type="ECO:0000256" key="4">
    <source>
        <dbReference type="ARBA" id="ARBA00022723"/>
    </source>
</evidence>
<evidence type="ECO:0000313" key="12">
    <source>
        <dbReference type="EMBL" id="GAX73826.1"/>
    </source>
</evidence>
<dbReference type="GO" id="GO:0006281">
    <property type="term" value="P:DNA repair"/>
    <property type="evidence" value="ECO:0007669"/>
    <property type="project" value="UniProtKB-KW"/>
</dbReference>
<dbReference type="InterPro" id="IPR043128">
    <property type="entry name" value="Rev_trsase/Diguanyl_cyclase"/>
</dbReference>
<dbReference type="GO" id="GO:0042276">
    <property type="term" value="P:error-prone translesion synthesis"/>
    <property type="evidence" value="ECO:0007669"/>
    <property type="project" value="TreeGrafter"/>
</dbReference>
<comment type="subcellular location">
    <subcellularLocation>
        <location evidence="1">Nucleus</location>
    </subcellularLocation>
</comment>
<keyword evidence="7" id="KW-0234">DNA repair</keyword>
<dbReference type="InterPro" id="IPR017961">
    <property type="entry name" value="DNA_pol_Y-fam_little_finger"/>
</dbReference>
<keyword evidence="3" id="KW-0548">Nucleotidyltransferase</keyword>
<evidence type="ECO:0000313" key="13">
    <source>
        <dbReference type="Proteomes" id="UP000232323"/>
    </source>
</evidence>
<keyword evidence="2" id="KW-0808">Transferase</keyword>
<dbReference type="Gene3D" id="3.40.1170.60">
    <property type="match status" value="1"/>
</dbReference>
<name>A0A250WSV6_9CHLO</name>
<keyword evidence="5" id="KW-0227">DNA damage</keyword>
<feature type="region of interest" description="Disordered" evidence="10">
    <location>
        <begin position="158"/>
        <end position="198"/>
    </location>
</feature>
<dbReference type="InterPro" id="IPR036775">
    <property type="entry name" value="DNA_pol_Y-fam_lit_finger_sf"/>
</dbReference>
<dbReference type="GO" id="GO:0005634">
    <property type="term" value="C:nucleus"/>
    <property type="evidence" value="ECO:0007669"/>
    <property type="project" value="UniProtKB-SubCell"/>
</dbReference>
<keyword evidence="8" id="KW-0539">Nucleus</keyword>
<reference evidence="12 13" key="1">
    <citation type="submission" date="2017-08" db="EMBL/GenBank/DDBJ databases">
        <title>Acidophilic green algal genome provides insights into adaptation to an acidic environment.</title>
        <authorList>
            <person name="Hirooka S."/>
            <person name="Hirose Y."/>
            <person name="Kanesaki Y."/>
            <person name="Higuchi S."/>
            <person name="Fujiwara T."/>
            <person name="Onuma R."/>
            <person name="Era A."/>
            <person name="Ohbayashi R."/>
            <person name="Uzuka A."/>
            <person name="Nozaki H."/>
            <person name="Yoshikawa H."/>
            <person name="Miyagishima S.Y."/>
        </authorList>
    </citation>
    <scope>NUCLEOTIDE SEQUENCE [LARGE SCALE GENOMIC DNA]</scope>
    <source>
        <strain evidence="12 13">NIES-2499</strain>
    </source>
</reference>
<gene>
    <name evidence="12" type="ORF">CEUSTIGMA_g1277.t1</name>
</gene>
<evidence type="ECO:0000256" key="6">
    <source>
        <dbReference type="ARBA" id="ARBA00022842"/>
    </source>
</evidence>
<dbReference type="OrthoDB" id="5723at2759"/>
<dbReference type="GO" id="GO:0035861">
    <property type="term" value="C:site of double-strand break"/>
    <property type="evidence" value="ECO:0007669"/>
    <property type="project" value="TreeGrafter"/>
</dbReference>
<dbReference type="AlphaFoldDB" id="A0A250WSV6"/>
<evidence type="ECO:0000256" key="5">
    <source>
        <dbReference type="ARBA" id="ARBA00022763"/>
    </source>
</evidence>
<feature type="region of interest" description="Disordered" evidence="10">
    <location>
        <begin position="603"/>
        <end position="627"/>
    </location>
</feature>
<dbReference type="EMBL" id="BEGY01000005">
    <property type="protein sequence ID" value="GAX73826.1"/>
    <property type="molecule type" value="Genomic_DNA"/>
</dbReference>
<dbReference type="GO" id="GO:0003684">
    <property type="term" value="F:damaged DNA binding"/>
    <property type="evidence" value="ECO:0007669"/>
    <property type="project" value="InterPro"/>
</dbReference>
<evidence type="ECO:0000256" key="7">
    <source>
        <dbReference type="ARBA" id="ARBA00023204"/>
    </source>
</evidence>
<dbReference type="PANTHER" id="PTHR45873">
    <property type="entry name" value="DNA POLYMERASE ETA"/>
    <property type="match status" value="1"/>
</dbReference>
<evidence type="ECO:0000259" key="11">
    <source>
        <dbReference type="PROSITE" id="PS50173"/>
    </source>
</evidence>
<evidence type="ECO:0000256" key="9">
    <source>
        <dbReference type="ARBA" id="ARBA00044975"/>
    </source>
</evidence>
<dbReference type="PROSITE" id="PS50173">
    <property type="entry name" value="UMUC"/>
    <property type="match status" value="1"/>
</dbReference>
<dbReference type="STRING" id="1157962.A0A250WSV6"/>
<dbReference type="Pfam" id="PF11799">
    <property type="entry name" value="IMS_C"/>
    <property type="match status" value="1"/>
</dbReference>
<dbReference type="GO" id="GO:0009314">
    <property type="term" value="P:response to radiation"/>
    <property type="evidence" value="ECO:0007669"/>
    <property type="project" value="TreeGrafter"/>
</dbReference>
<keyword evidence="4" id="KW-0479">Metal-binding</keyword>
<dbReference type="SUPFAM" id="SSF56672">
    <property type="entry name" value="DNA/RNA polymerases"/>
    <property type="match status" value="1"/>
</dbReference>